<name>A0A9W6YF07_9STRA</name>
<feature type="region of interest" description="Disordered" evidence="1">
    <location>
        <begin position="1"/>
        <end position="26"/>
    </location>
</feature>
<reference evidence="2" key="1">
    <citation type="submission" date="2023-04" db="EMBL/GenBank/DDBJ databases">
        <title>Phytophthora fragariaefolia NBRC 109709.</title>
        <authorList>
            <person name="Ichikawa N."/>
            <person name="Sato H."/>
            <person name="Tonouchi N."/>
        </authorList>
    </citation>
    <scope>NUCLEOTIDE SEQUENCE</scope>
    <source>
        <strain evidence="2">NBRC 109709</strain>
    </source>
</reference>
<comment type="caution">
    <text evidence="2">The sequence shown here is derived from an EMBL/GenBank/DDBJ whole genome shotgun (WGS) entry which is preliminary data.</text>
</comment>
<organism evidence="2 3">
    <name type="scientific">Phytophthora fragariaefolia</name>
    <dbReference type="NCBI Taxonomy" id="1490495"/>
    <lineage>
        <taxon>Eukaryota</taxon>
        <taxon>Sar</taxon>
        <taxon>Stramenopiles</taxon>
        <taxon>Oomycota</taxon>
        <taxon>Peronosporomycetes</taxon>
        <taxon>Peronosporales</taxon>
        <taxon>Peronosporaceae</taxon>
        <taxon>Phytophthora</taxon>
    </lineage>
</organism>
<keyword evidence="3" id="KW-1185">Reference proteome</keyword>
<accession>A0A9W6YF07</accession>
<sequence>MSPTLHDDADAAQAPGTPTDPVPGEIADQVGVDAVGDHFAMSPRESGRGDRLDRLEGFIEGLRSHGHQPWHALAAAAVHVCSVPTSAVPARASADPRQQQQFVPPRGFGLKILSLKGMKLLIERFSGKEMYEGLGAGFKDWGLRFLDELIAAQVFSSGDWPEYFKARALNRYLEGAARKYFDRMKVIWSAESPTLEHLMNRMLEVYEKEITVEQAPRMMRARKRADRTRTEQYQYLLAIATAADCSDRFVLQYICECAPPEIKRAMQTRIAGVVQII</sequence>
<gene>
    <name evidence="2" type="ORF">Pfra01_002646100</name>
</gene>
<proteinExistence type="predicted"/>
<dbReference type="EMBL" id="BSXT01005552">
    <property type="protein sequence ID" value="GMF60865.1"/>
    <property type="molecule type" value="Genomic_DNA"/>
</dbReference>
<evidence type="ECO:0000313" key="2">
    <source>
        <dbReference type="EMBL" id="GMF60865.1"/>
    </source>
</evidence>
<dbReference type="Proteomes" id="UP001165121">
    <property type="component" value="Unassembled WGS sequence"/>
</dbReference>
<dbReference type="OrthoDB" id="98675at2759"/>
<evidence type="ECO:0000313" key="3">
    <source>
        <dbReference type="Proteomes" id="UP001165121"/>
    </source>
</evidence>
<evidence type="ECO:0000256" key="1">
    <source>
        <dbReference type="SAM" id="MobiDB-lite"/>
    </source>
</evidence>
<dbReference type="AlphaFoldDB" id="A0A9W6YF07"/>
<protein>
    <submittedName>
        <fullName evidence="2">Unnamed protein product</fullName>
    </submittedName>
</protein>